<dbReference type="Proteomes" id="UP000193920">
    <property type="component" value="Unassembled WGS sequence"/>
</dbReference>
<proteinExistence type="predicted"/>
<dbReference type="OrthoDB" id="5595153at2759"/>
<dbReference type="AlphaFoldDB" id="A0A1Y1YZP2"/>
<feature type="region of interest" description="Disordered" evidence="1">
    <location>
        <begin position="66"/>
        <end position="98"/>
    </location>
</feature>
<keyword evidence="3" id="KW-1185">Reference proteome</keyword>
<feature type="compositionally biased region" description="Low complexity" evidence="1">
    <location>
        <begin position="89"/>
        <end position="98"/>
    </location>
</feature>
<protein>
    <submittedName>
        <fullName evidence="2">Uncharacterized protein</fullName>
    </submittedName>
</protein>
<comment type="caution">
    <text evidence="2">The sequence shown here is derived from an EMBL/GenBank/DDBJ whole genome shotgun (WGS) entry which is preliminary data.</text>
</comment>
<reference evidence="2 3" key="1">
    <citation type="submission" date="2016-08" db="EMBL/GenBank/DDBJ databases">
        <title>A Parts List for Fungal Cellulosomes Revealed by Comparative Genomics.</title>
        <authorList>
            <consortium name="DOE Joint Genome Institute"/>
            <person name="Haitjema C.H."/>
            <person name="Gilmore S.P."/>
            <person name="Henske J.K."/>
            <person name="Solomon K.V."/>
            <person name="De Groot R."/>
            <person name="Kuo A."/>
            <person name="Mondo S.J."/>
            <person name="Salamov A.A."/>
            <person name="Labutti K."/>
            <person name="Zhao Z."/>
            <person name="Chiniquy J."/>
            <person name="Barry K."/>
            <person name="Brewer H.M."/>
            <person name="Purvine S.O."/>
            <person name="Wright A.T."/>
            <person name="Boxma B."/>
            <person name="Van Alen T."/>
            <person name="Hackstein J.H."/>
            <person name="Baker S.E."/>
            <person name="Grigoriev I.V."/>
            <person name="O'Malley M.A."/>
        </authorList>
    </citation>
    <scope>NUCLEOTIDE SEQUENCE [LARGE SCALE GENOMIC DNA]</scope>
    <source>
        <strain evidence="2 3">G1</strain>
    </source>
</reference>
<organism evidence="2 3">
    <name type="scientific">Neocallimastix californiae</name>
    <dbReference type="NCBI Taxonomy" id="1754190"/>
    <lineage>
        <taxon>Eukaryota</taxon>
        <taxon>Fungi</taxon>
        <taxon>Fungi incertae sedis</taxon>
        <taxon>Chytridiomycota</taxon>
        <taxon>Chytridiomycota incertae sedis</taxon>
        <taxon>Neocallimastigomycetes</taxon>
        <taxon>Neocallimastigales</taxon>
        <taxon>Neocallimastigaceae</taxon>
        <taxon>Neocallimastix</taxon>
    </lineage>
</organism>
<feature type="region of interest" description="Disordered" evidence="1">
    <location>
        <begin position="152"/>
        <end position="191"/>
    </location>
</feature>
<evidence type="ECO:0000313" key="2">
    <source>
        <dbReference type="EMBL" id="ORY03167.1"/>
    </source>
</evidence>
<accession>A0A1Y1YZP2</accession>
<sequence length="260" mass="28827">MEYFTVKTYRYLICAKVIDQLKEFQIKPAYESLCKSLYNVTKNPSQMKLLWSVILQKTNNRPDCINSTHVSQQRKKNSKTITVPPPPSSSSSIPIESSNIPSSMINKPVIYSNDHTKYISRVTTLSSPIYHCNNSIPNNSIPNNSIPNNSIPNNSIPNNSIPNNSIPNNSIPNNSIPNNSIPNNSIPNNSIPNNSIPNNSISNNNKVAIGGESAYSQYITYAHPMTVPTTPTQTIYVTTSNLNLTNSSNQPSLIPIRTYF</sequence>
<evidence type="ECO:0000313" key="3">
    <source>
        <dbReference type="Proteomes" id="UP000193920"/>
    </source>
</evidence>
<dbReference type="EMBL" id="MCOG01000481">
    <property type="protein sequence ID" value="ORY03167.1"/>
    <property type="molecule type" value="Genomic_DNA"/>
</dbReference>
<gene>
    <name evidence="2" type="ORF">LY90DRAFT_640274</name>
</gene>
<evidence type="ECO:0000256" key="1">
    <source>
        <dbReference type="SAM" id="MobiDB-lite"/>
    </source>
</evidence>
<name>A0A1Y1YZP2_9FUNG</name>